<dbReference type="AlphaFoldDB" id="A0A7H4LDF5"/>
<dbReference type="EMBL" id="LS480641">
    <property type="protein sequence ID" value="SPT16643.1"/>
    <property type="molecule type" value="Genomic_DNA"/>
</dbReference>
<sequence length="167" mass="18429">MVHDAGLRHGAEDRLQTVFSTGWWMAAVDANYDSQLDQMIVATTNKFTVLKKLGDDIAVLLQPARPGSSLPATLIGLHGRNLFQALVALRLPADATKNVHLEVALSARRLALREFVDLHIHMYEQIVYIGIYKAIEDATTLAFLNWLEALDAFAEKHLDLATKAAAP</sequence>
<name>A0A7H4LDF5_WHEAT</name>
<proteinExistence type="predicted"/>
<dbReference type="Proteomes" id="UP000280104">
    <property type="component" value="Chromosome II"/>
</dbReference>
<gene>
    <name evidence="1" type="ORF">CAMPLR22A2D_LOCUS1243</name>
</gene>
<organism evidence="1 2">
    <name type="scientific">Triticum aestivum</name>
    <name type="common">Wheat</name>
    <dbReference type="NCBI Taxonomy" id="4565"/>
    <lineage>
        <taxon>Eukaryota</taxon>
        <taxon>Viridiplantae</taxon>
        <taxon>Streptophyta</taxon>
        <taxon>Embryophyta</taxon>
        <taxon>Tracheophyta</taxon>
        <taxon>Spermatophyta</taxon>
        <taxon>Magnoliopsida</taxon>
        <taxon>Liliopsida</taxon>
        <taxon>Poales</taxon>
        <taxon>Poaceae</taxon>
        <taxon>BOP clade</taxon>
        <taxon>Pooideae</taxon>
        <taxon>Triticodae</taxon>
        <taxon>Triticeae</taxon>
        <taxon>Triticinae</taxon>
        <taxon>Triticum</taxon>
    </lineage>
</organism>
<evidence type="ECO:0000313" key="2">
    <source>
        <dbReference type="Proteomes" id="UP000280104"/>
    </source>
</evidence>
<reference evidence="1 2" key="1">
    <citation type="submission" date="2018-05" db="EMBL/GenBank/DDBJ databases">
        <authorList>
            <person name="Thind KAUR A."/>
        </authorList>
    </citation>
    <scope>NUCLEOTIDE SEQUENCE [LARGE SCALE GENOMIC DNA]</scope>
</reference>
<protein>
    <submittedName>
        <fullName evidence="1">Uncharacterized protein</fullName>
    </submittedName>
</protein>
<evidence type="ECO:0000313" key="1">
    <source>
        <dbReference type="EMBL" id="SPT16643.1"/>
    </source>
</evidence>
<accession>A0A7H4LDF5</accession>